<evidence type="ECO:0000256" key="4">
    <source>
        <dbReference type="ARBA" id="ARBA00023235"/>
    </source>
</evidence>
<dbReference type="InterPro" id="IPR014748">
    <property type="entry name" value="Enoyl-CoA_hydra_C"/>
</dbReference>
<comment type="similarity">
    <text evidence="2">Belongs to the enoyl-CoA hydratase/isomerase family.</text>
</comment>
<accession>A0A150HAK1</accession>
<evidence type="ECO:0000313" key="5">
    <source>
        <dbReference type="EMBL" id="KXZ58700.1"/>
    </source>
</evidence>
<evidence type="ECO:0000256" key="3">
    <source>
        <dbReference type="ARBA" id="ARBA00023140"/>
    </source>
</evidence>
<dbReference type="AlphaFoldDB" id="A0A150HAK1"/>
<keyword evidence="3" id="KW-0576">Peroxisome</keyword>
<comment type="caution">
    <text evidence="5">The sequence shown here is derived from an EMBL/GenBank/DDBJ whole genome shotgun (WGS) entry which is preliminary data.</text>
</comment>
<dbReference type="GO" id="GO:0004165">
    <property type="term" value="F:delta(3)-delta(2)-enoyl-CoA isomerase activity"/>
    <property type="evidence" value="ECO:0007669"/>
    <property type="project" value="UniProtKB-ARBA"/>
</dbReference>
<proteinExistence type="inferred from homology"/>
<dbReference type="InterPro" id="IPR029045">
    <property type="entry name" value="ClpP/crotonase-like_dom_sf"/>
</dbReference>
<dbReference type="InterPro" id="IPR051053">
    <property type="entry name" value="ECH/Chromodomain_protein"/>
</dbReference>
<dbReference type="EC" id="4.2.1.17" evidence="5"/>
<dbReference type="PANTHER" id="PTHR43684:SF1">
    <property type="entry name" value="ENOYL-COA DELTA ISOMERASE 2"/>
    <property type="match status" value="1"/>
</dbReference>
<reference evidence="5 6" key="1">
    <citation type="submission" date="2016-01" db="EMBL/GenBank/DDBJ databases">
        <title>Use of Whole Genome Sequencing to ascertain that Brevibacterium massiliense (Roux, Raoult 2009) is a later heterotypic synonym of Brevibacterium ravenspurgense (Mages 2008).</title>
        <authorList>
            <person name="Bernier A.-M."/>
            <person name="Burdz T."/>
            <person name="Huynh C."/>
            <person name="Pachecho A.L."/>
            <person name="Wiebe D."/>
            <person name="Bonner C."/>
            <person name="Bernard K."/>
        </authorList>
    </citation>
    <scope>NUCLEOTIDE SEQUENCE [LARGE SCALE GENOMIC DNA]</scope>
    <source>
        <strain evidence="5 6">CCUG56047</strain>
    </source>
</reference>
<dbReference type="Pfam" id="PF00378">
    <property type="entry name" value="ECH_1"/>
    <property type="match status" value="1"/>
</dbReference>
<evidence type="ECO:0000256" key="1">
    <source>
        <dbReference type="ARBA" id="ARBA00004275"/>
    </source>
</evidence>
<sequence length="256" mass="27422">MSEVLTAVDAGVLTITINREDKKNALTNDMYTALADALEAAVDNSDVRVVVVQGSERVFSAGNDLGDFQNTPAEAGLSRPVFRFLHTLAVFPKPLVAAVCGPAVGIGTTMLLHCDLVYAGTNAKLSLPFVNLGLCPEAASSLLLPKVVGHARAAELLMLGEPFSPQLAYEAGLVNAVLEPDEVLPKAQETAAKLAAKPAKSLRVTKELLRPEVLRQQILERIDDEAQTFSAMLHEPAAREAFAAFMEKRRPDFSGM</sequence>
<name>A0A150HAK1_9MICO</name>
<gene>
    <name evidence="5" type="primary">paaF_1</name>
    <name evidence="5" type="ORF">Bravens_00881</name>
</gene>
<protein>
    <submittedName>
        <fullName evidence="5">2,3-dehydroadipyl-CoA hydratase</fullName>
        <ecNumber evidence="5">4.2.1.17</ecNumber>
    </submittedName>
</protein>
<dbReference type="PANTHER" id="PTHR43684">
    <property type="match status" value="1"/>
</dbReference>
<evidence type="ECO:0000256" key="2">
    <source>
        <dbReference type="ARBA" id="ARBA00005254"/>
    </source>
</evidence>
<organism evidence="5 6">
    <name type="scientific">Brevibacterium ravenspurgense</name>
    <dbReference type="NCBI Taxonomy" id="479117"/>
    <lineage>
        <taxon>Bacteria</taxon>
        <taxon>Bacillati</taxon>
        <taxon>Actinomycetota</taxon>
        <taxon>Actinomycetes</taxon>
        <taxon>Micrococcales</taxon>
        <taxon>Brevibacteriaceae</taxon>
        <taxon>Brevibacterium</taxon>
    </lineage>
</organism>
<evidence type="ECO:0000313" key="6">
    <source>
        <dbReference type="Proteomes" id="UP000243589"/>
    </source>
</evidence>
<dbReference type="CDD" id="cd06558">
    <property type="entry name" value="crotonase-like"/>
    <property type="match status" value="1"/>
</dbReference>
<dbReference type="GO" id="GO:0004300">
    <property type="term" value="F:enoyl-CoA hydratase activity"/>
    <property type="evidence" value="ECO:0007669"/>
    <property type="project" value="UniProtKB-EC"/>
</dbReference>
<keyword evidence="5" id="KW-0456">Lyase</keyword>
<keyword evidence="4" id="KW-0413">Isomerase</keyword>
<dbReference type="InterPro" id="IPR001753">
    <property type="entry name" value="Enoyl-CoA_hydra/iso"/>
</dbReference>
<dbReference type="SUPFAM" id="SSF52096">
    <property type="entry name" value="ClpP/crotonase"/>
    <property type="match status" value="1"/>
</dbReference>
<dbReference type="EMBL" id="LQQC01000009">
    <property type="protein sequence ID" value="KXZ58700.1"/>
    <property type="molecule type" value="Genomic_DNA"/>
</dbReference>
<dbReference type="Gene3D" id="3.90.226.10">
    <property type="entry name" value="2-enoyl-CoA Hydratase, Chain A, domain 1"/>
    <property type="match status" value="1"/>
</dbReference>
<dbReference type="RefSeq" id="WP_062020638.1">
    <property type="nucleotide sequence ID" value="NZ_LQQC01000009.1"/>
</dbReference>
<dbReference type="Proteomes" id="UP000243589">
    <property type="component" value="Unassembled WGS sequence"/>
</dbReference>
<dbReference type="PATRIC" id="fig|479117.4.peg.884"/>
<comment type="subcellular location">
    <subcellularLocation>
        <location evidence="1">Peroxisome</location>
    </subcellularLocation>
</comment>
<dbReference type="Gene3D" id="1.10.12.10">
    <property type="entry name" value="Lyase 2-enoyl-coa Hydratase, Chain A, domain 2"/>
    <property type="match status" value="1"/>
</dbReference>
<keyword evidence="6" id="KW-1185">Reference proteome</keyword>